<evidence type="ECO:0000313" key="3">
    <source>
        <dbReference type="Proteomes" id="UP001157914"/>
    </source>
</evidence>
<dbReference type="InterPro" id="IPR009273">
    <property type="entry name" value="DUF930"/>
</dbReference>
<gene>
    <name evidence="2" type="ORF">SAMN06265374_0848</name>
</gene>
<comment type="caution">
    <text evidence="2">The sequence shown here is derived from an EMBL/GenBank/DDBJ whole genome shotgun (WGS) entry which is preliminary data.</text>
</comment>
<organism evidence="2 3">
    <name type="scientific">Roseibium denhamense</name>
    <dbReference type="NCBI Taxonomy" id="76305"/>
    <lineage>
        <taxon>Bacteria</taxon>
        <taxon>Pseudomonadati</taxon>
        <taxon>Pseudomonadota</taxon>
        <taxon>Alphaproteobacteria</taxon>
        <taxon>Hyphomicrobiales</taxon>
        <taxon>Stappiaceae</taxon>
        <taxon>Roseibium</taxon>
    </lineage>
</organism>
<sequence>MTLTPDKDLRIEPAAPADRRVFRAGLLASVAFHVAVAAALITDVEGFQAAGDVDAVEVEIVQLPPSVTPEPVEAPAVEEPDPEVPEPEVPEPEPAEPEEQAEEQADPPPLEPAAPETDPEPEDIASLPVLQEVQEFGEEDVLPDGASEEEPANEPVDAEDVADTDTPEEPSDASATDDPGLEDGAGEDEVADGDAEGEPETDPETVLDQQLDDLVEESLEQLESETETETFEDGSSGETETADAENADSAEDISPEETVPDSEEAGTDAAVDLGEEGELSADSFGVVGPIATAATPAPKPVRRSQATAANANPSAGSGSALPQARELFTGGVLQDSRLVTAMSGMPPGQRLNLLCTTELRAQLNASNPPYFPDIMPSLRPRRGTVLDPGGWVAFRAYGLWYNVAFRCEVDPGVRRVERFSFRVGGPIPRAEWGARGLPVN</sequence>
<evidence type="ECO:0008006" key="4">
    <source>
        <dbReference type="Google" id="ProtNLM"/>
    </source>
</evidence>
<keyword evidence="3" id="KW-1185">Reference proteome</keyword>
<feature type="region of interest" description="Disordered" evidence="1">
    <location>
        <begin position="294"/>
        <end position="321"/>
    </location>
</feature>
<feature type="compositionally biased region" description="Acidic residues" evidence="1">
    <location>
        <begin position="179"/>
        <end position="232"/>
    </location>
</feature>
<name>A0ABY1NDM3_9HYPH</name>
<evidence type="ECO:0000256" key="1">
    <source>
        <dbReference type="SAM" id="MobiDB-lite"/>
    </source>
</evidence>
<protein>
    <recommendedName>
        <fullName evidence="4">DUF930 domain-containing protein</fullName>
    </recommendedName>
</protein>
<feature type="compositionally biased region" description="Acidic residues" evidence="1">
    <location>
        <begin position="240"/>
        <end position="265"/>
    </location>
</feature>
<accession>A0ABY1NDM3</accession>
<evidence type="ECO:0000313" key="2">
    <source>
        <dbReference type="EMBL" id="SMP07203.1"/>
    </source>
</evidence>
<dbReference type="Pfam" id="PF06059">
    <property type="entry name" value="DUF930"/>
    <property type="match status" value="1"/>
</dbReference>
<feature type="compositionally biased region" description="Acidic residues" evidence="1">
    <location>
        <begin position="76"/>
        <end position="105"/>
    </location>
</feature>
<feature type="compositionally biased region" description="Low complexity" evidence="1">
    <location>
        <begin position="304"/>
        <end position="320"/>
    </location>
</feature>
<dbReference type="Proteomes" id="UP001157914">
    <property type="component" value="Unassembled WGS sequence"/>
</dbReference>
<reference evidence="2 3" key="1">
    <citation type="submission" date="2017-05" db="EMBL/GenBank/DDBJ databases">
        <authorList>
            <person name="Varghese N."/>
            <person name="Submissions S."/>
        </authorList>
    </citation>
    <scope>NUCLEOTIDE SEQUENCE [LARGE SCALE GENOMIC DNA]</scope>
    <source>
        <strain evidence="2 3">DSM 15949</strain>
    </source>
</reference>
<proteinExistence type="predicted"/>
<feature type="compositionally biased region" description="Acidic residues" evidence="1">
    <location>
        <begin position="135"/>
        <end position="171"/>
    </location>
</feature>
<dbReference type="RefSeq" id="WP_155189422.1">
    <property type="nucleotide sequence ID" value="NZ_BAAAEA010000001.1"/>
</dbReference>
<dbReference type="EMBL" id="FXTT01000001">
    <property type="protein sequence ID" value="SMP07203.1"/>
    <property type="molecule type" value="Genomic_DNA"/>
</dbReference>
<feature type="region of interest" description="Disordered" evidence="1">
    <location>
        <begin position="64"/>
        <end position="265"/>
    </location>
</feature>